<dbReference type="Gene3D" id="3.40.630.30">
    <property type="match status" value="1"/>
</dbReference>
<evidence type="ECO:0000313" key="2">
    <source>
        <dbReference type="EMBL" id="KGP73327.1"/>
    </source>
</evidence>
<comment type="caution">
    <text evidence="2">The sequence shown here is derived from an EMBL/GenBank/DDBJ whole genome shotgun (WGS) entry which is preliminary data.</text>
</comment>
<dbReference type="AlphaFoldDB" id="A0A0A2TBY7"/>
<feature type="domain" description="N-acetyltransferase" evidence="1">
    <location>
        <begin position="1"/>
        <end position="140"/>
    </location>
</feature>
<dbReference type="GO" id="GO:0016747">
    <property type="term" value="F:acyltransferase activity, transferring groups other than amino-acyl groups"/>
    <property type="evidence" value="ECO:0007669"/>
    <property type="project" value="InterPro"/>
</dbReference>
<keyword evidence="2" id="KW-0808">Transferase</keyword>
<gene>
    <name evidence="2" type="ORF">N782_05465</name>
</gene>
<dbReference type="STRING" id="1385514.N782_05465"/>
<dbReference type="SUPFAM" id="SSF55729">
    <property type="entry name" value="Acyl-CoA N-acyltransferases (Nat)"/>
    <property type="match status" value="1"/>
</dbReference>
<dbReference type="EMBL" id="AVBF01000014">
    <property type="protein sequence ID" value="KGP73327.1"/>
    <property type="molecule type" value="Genomic_DNA"/>
</dbReference>
<dbReference type="RefSeq" id="WP_036817831.1">
    <property type="nucleotide sequence ID" value="NZ_AVBF01000014.1"/>
</dbReference>
<dbReference type="eggNOG" id="COG0456">
    <property type="taxonomic scope" value="Bacteria"/>
</dbReference>
<sequence length="140" mass="16633">MGIKELHNKKDWIKAFPVMKQLRNQLTEATYLTMIEEMKQKGYRLFAYEEEGDIVALAGVIIDTCFAWGRYVWVHDLVTNEKVRSQGYGKRMLHFIEEWGKEQGCKQVALSSGLEKELAHQFYEHKMDYKRKSYVFRTML</sequence>
<evidence type="ECO:0000313" key="3">
    <source>
        <dbReference type="Proteomes" id="UP000030147"/>
    </source>
</evidence>
<dbReference type="CDD" id="cd04301">
    <property type="entry name" value="NAT_SF"/>
    <property type="match status" value="1"/>
</dbReference>
<proteinExistence type="predicted"/>
<dbReference type="Proteomes" id="UP000030147">
    <property type="component" value="Unassembled WGS sequence"/>
</dbReference>
<dbReference type="InterPro" id="IPR000182">
    <property type="entry name" value="GNAT_dom"/>
</dbReference>
<dbReference type="InterPro" id="IPR016181">
    <property type="entry name" value="Acyl_CoA_acyltransferase"/>
</dbReference>
<name>A0A0A2TBY7_9BACI</name>
<reference evidence="2 3" key="1">
    <citation type="journal article" date="2015" name="Stand. Genomic Sci.">
        <title>High quality draft genome sequence of the moderately halophilic bacterium Pontibacillus yanchengensis Y32(T) and comparison among Pontibacillus genomes.</title>
        <authorList>
            <person name="Huang J."/>
            <person name="Qiao Z.X."/>
            <person name="Tang J.W."/>
            <person name="Wang G."/>
        </authorList>
    </citation>
    <scope>NUCLEOTIDE SEQUENCE [LARGE SCALE GENOMIC DNA]</scope>
    <source>
        <strain evidence="2 3">Y32</strain>
    </source>
</reference>
<accession>A0A0A2TBY7</accession>
<protein>
    <submittedName>
        <fullName evidence="2">Acetyltransferase</fullName>
    </submittedName>
</protein>
<evidence type="ECO:0000259" key="1">
    <source>
        <dbReference type="PROSITE" id="PS51186"/>
    </source>
</evidence>
<organism evidence="2 3">
    <name type="scientific">Pontibacillus yanchengensis Y32</name>
    <dbReference type="NCBI Taxonomy" id="1385514"/>
    <lineage>
        <taxon>Bacteria</taxon>
        <taxon>Bacillati</taxon>
        <taxon>Bacillota</taxon>
        <taxon>Bacilli</taxon>
        <taxon>Bacillales</taxon>
        <taxon>Bacillaceae</taxon>
        <taxon>Pontibacillus</taxon>
    </lineage>
</organism>
<dbReference type="PROSITE" id="PS51186">
    <property type="entry name" value="GNAT"/>
    <property type="match status" value="1"/>
</dbReference>
<dbReference type="OrthoDB" id="9805924at2"/>
<keyword evidence="3" id="KW-1185">Reference proteome</keyword>
<dbReference type="Pfam" id="PF00583">
    <property type="entry name" value="Acetyltransf_1"/>
    <property type="match status" value="1"/>
</dbReference>